<gene>
    <name evidence="3" type="ORF">GBK04_08190</name>
</gene>
<dbReference type="SUPFAM" id="SSF47413">
    <property type="entry name" value="lambda repressor-like DNA-binding domains"/>
    <property type="match status" value="1"/>
</dbReference>
<evidence type="ECO:0000259" key="2">
    <source>
        <dbReference type="PROSITE" id="PS50943"/>
    </source>
</evidence>
<accession>A0A7C9BE33</accession>
<dbReference type="Proteomes" id="UP000479293">
    <property type="component" value="Unassembled WGS sequence"/>
</dbReference>
<proteinExistence type="predicted"/>
<dbReference type="AlphaFoldDB" id="A0A7C9BE33"/>
<dbReference type="CDD" id="cd00093">
    <property type="entry name" value="HTH_XRE"/>
    <property type="match status" value="1"/>
</dbReference>
<sequence length="121" mass="14180">MNLSERIRQLRQQKGLSQENMADELGLSTSAYGDIERGRTEPPLSRLEAIAQLLEVPLPTLLGLETTSLSETEWLRRDNEALRVENAWLHQEIGQWKSKFHEWVRLELARRAERERERIGF</sequence>
<dbReference type="PROSITE" id="PS50943">
    <property type="entry name" value="HTH_CROC1"/>
    <property type="match status" value="1"/>
</dbReference>
<evidence type="ECO:0000256" key="1">
    <source>
        <dbReference type="ARBA" id="ARBA00023125"/>
    </source>
</evidence>
<dbReference type="Pfam" id="PF01381">
    <property type="entry name" value="HTH_3"/>
    <property type="match status" value="1"/>
</dbReference>
<dbReference type="Gene3D" id="1.10.260.40">
    <property type="entry name" value="lambda repressor-like DNA-binding domains"/>
    <property type="match status" value="1"/>
</dbReference>
<keyword evidence="1" id="KW-0238">DNA-binding</keyword>
<dbReference type="SMART" id="SM00530">
    <property type="entry name" value="HTH_XRE"/>
    <property type="match status" value="1"/>
</dbReference>
<evidence type="ECO:0000313" key="4">
    <source>
        <dbReference type="Proteomes" id="UP000479293"/>
    </source>
</evidence>
<reference evidence="3 4" key="1">
    <citation type="submission" date="2019-10" db="EMBL/GenBank/DDBJ databases">
        <title>Draft Genome Sequence of Cytophagaceae sp. SJW1-29.</title>
        <authorList>
            <person name="Choi A."/>
        </authorList>
    </citation>
    <scope>NUCLEOTIDE SEQUENCE [LARGE SCALE GENOMIC DNA]</scope>
    <source>
        <strain evidence="3 4">SJW1-29</strain>
    </source>
</reference>
<dbReference type="PANTHER" id="PTHR46558">
    <property type="entry name" value="TRACRIPTIONAL REGULATORY PROTEIN-RELATED-RELATED"/>
    <property type="match status" value="1"/>
</dbReference>
<dbReference type="PANTHER" id="PTHR46558:SF14">
    <property type="entry name" value="HTH-TYPE TRANSCRIPTIONAL REGULATOR ANSR"/>
    <property type="match status" value="1"/>
</dbReference>
<protein>
    <submittedName>
        <fullName evidence="3">Helix-turn-helix domain-containing protein</fullName>
    </submittedName>
</protein>
<evidence type="ECO:0000313" key="3">
    <source>
        <dbReference type="EMBL" id="MPR33340.1"/>
    </source>
</evidence>
<dbReference type="GO" id="GO:0003677">
    <property type="term" value="F:DNA binding"/>
    <property type="evidence" value="ECO:0007669"/>
    <property type="project" value="UniProtKB-KW"/>
</dbReference>
<name>A0A7C9BE33_9BACT</name>
<feature type="domain" description="HTH cro/C1-type" evidence="2">
    <location>
        <begin position="7"/>
        <end position="61"/>
    </location>
</feature>
<dbReference type="InterPro" id="IPR001387">
    <property type="entry name" value="Cro/C1-type_HTH"/>
</dbReference>
<dbReference type="InterPro" id="IPR010982">
    <property type="entry name" value="Lambda_DNA-bd_dom_sf"/>
</dbReference>
<comment type="caution">
    <text evidence="3">The sequence shown here is derived from an EMBL/GenBank/DDBJ whole genome shotgun (WGS) entry which is preliminary data.</text>
</comment>
<dbReference type="EMBL" id="WHLY01000002">
    <property type="protein sequence ID" value="MPR33340.1"/>
    <property type="molecule type" value="Genomic_DNA"/>
</dbReference>
<dbReference type="RefSeq" id="WP_152758505.1">
    <property type="nucleotide sequence ID" value="NZ_WHLY01000002.1"/>
</dbReference>
<keyword evidence="4" id="KW-1185">Reference proteome</keyword>
<organism evidence="3 4">
    <name type="scientific">Salmonirosea aquatica</name>
    <dbReference type="NCBI Taxonomy" id="2654236"/>
    <lineage>
        <taxon>Bacteria</taxon>
        <taxon>Pseudomonadati</taxon>
        <taxon>Bacteroidota</taxon>
        <taxon>Cytophagia</taxon>
        <taxon>Cytophagales</taxon>
        <taxon>Spirosomataceae</taxon>
        <taxon>Salmonirosea</taxon>
    </lineage>
</organism>